<dbReference type="PANTHER" id="PTHR43476:SF3">
    <property type="entry name" value="FAD-BINDING MONOOXYGENASE"/>
    <property type="match status" value="1"/>
</dbReference>
<dbReference type="PRINTS" id="PR00420">
    <property type="entry name" value="RNGMNOXGNASE"/>
</dbReference>
<feature type="domain" description="FAD-binding" evidence="2">
    <location>
        <begin position="9"/>
        <end position="363"/>
    </location>
</feature>
<dbReference type="NCBIfam" id="NF004829">
    <property type="entry name" value="PRK06183.1-3"/>
    <property type="match status" value="1"/>
</dbReference>
<sequence length="573" mass="62283">MSHNTDKTYDVAVVGLGPTGLTLAHLLGRRGLSVLVLEREPAFYGNARAVYTDDEAMRVFQTAGVADEVHADMDLDCAVQWVRSDGDVMIQFLPTKQPLGWPVVNFLYQPTLENKLEALLGRYRHVEVLRARELVDFTQDADGVCVAHAASTGASYGDTIGVVDKATTQTVRARYLVGADGGRSLVRAQLGSGLTGKSFPERWLVVDLAAKEGVDAFGHRPYFDFICDPVRPTVSCPQPGGRHRFEFALTDGDKKEHFEAEATVRQLLSRHVDPDDVVVLRSLVYTFNALVADRWRDRRVLLAGDAAHMTPQFVGQGMNAGIRDADNLSWKLQAILRHGADSAILDSYQSEREPHAKAMIDFSVLNKSLVSVKHPAKAKARDAAMWAVLRTPGLGGYVRSMGMKPKPKYPKGAYLGLPRGFRGVEGTLAPQAQVRTYDGRPVRLDDALGMGWAVVGIGVDPRQVLGKDAETWQRVDATFATLHAAGERPQGRAGDDLRAEGVVDIEDITGAFTGWQRRAGAKQGSVLVLRPDKFVFGVSDGQTDELTRALVAQLGLKPAAATAPSRAKAGAIR</sequence>
<dbReference type="AlphaFoldDB" id="W9G7E0"/>
<dbReference type="eggNOG" id="COG0654">
    <property type="taxonomic scope" value="Bacteria"/>
</dbReference>
<dbReference type="GO" id="GO:0008688">
    <property type="term" value="F:3-(3-hydroxyphenyl)propionate hydroxylase activity"/>
    <property type="evidence" value="ECO:0007669"/>
    <property type="project" value="TreeGrafter"/>
</dbReference>
<dbReference type="STRING" id="1386089.N865_20265"/>
<dbReference type="Gene3D" id="3.30.70.2450">
    <property type="match status" value="1"/>
</dbReference>
<protein>
    <submittedName>
        <fullName evidence="3">3-(3-hydroxyphenyl)propionate hydroxylase</fullName>
    </submittedName>
</protein>
<dbReference type="GO" id="GO:0019622">
    <property type="term" value="P:3-(3-hydroxy)phenylpropionate catabolic process"/>
    <property type="evidence" value="ECO:0007669"/>
    <property type="project" value="TreeGrafter"/>
</dbReference>
<dbReference type="PANTHER" id="PTHR43476">
    <property type="entry name" value="3-(3-HYDROXY-PHENYL)PROPIONATE/3-HYDROXYCINNAMIC ACID HYDROXYLASE"/>
    <property type="match status" value="1"/>
</dbReference>
<evidence type="ECO:0000313" key="3">
    <source>
        <dbReference type="EMBL" id="EWT01950.1"/>
    </source>
</evidence>
<dbReference type="OrthoDB" id="4246007at2"/>
<dbReference type="RefSeq" id="WP_034804205.1">
    <property type="nucleotide sequence ID" value="NZ_AWSA01000015.1"/>
</dbReference>
<dbReference type="SUPFAM" id="SSF51905">
    <property type="entry name" value="FAD/NAD(P)-binding domain"/>
    <property type="match status" value="1"/>
</dbReference>
<dbReference type="InterPro" id="IPR050631">
    <property type="entry name" value="PheA/TfdB_FAD_monoxygenase"/>
</dbReference>
<evidence type="ECO:0000256" key="1">
    <source>
        <dbReference type="ARBA" id="ARBA00023002"/>
    </source>
</evidence>
<accession>W9G7E0</accession>
<evidence type="ECO:0000259" key="2">
    <source>
        <dbReference type="Pfam" id="PF01494"/>
    </source>
</evidence>
<gene>
    <name evidence="3" type="ORF">N865_20265</name>
</gene>
<keyword evidence="1" id="KW-0560">Oxidoreductase</keyword>
<dbReference type="EMBL" id="AWSA01000015">
    <property type="protein sequence ID" value="EWT01950.1"/>
    <property type="molecule type" value="Genomic_DNA"/>
</dbReference>
<reference evidence="3 4" key="1">
    <citation type="submission" date="2013-08" db="EMBL/GenBank/DDBJ databases">
        <title>Intrasporangium oryzae NRRL B-24470.</title>
        <authorList>
            <person name="Liu H."/>
            <person name="Wang G."/>
        </authorList>
    </citation>
    <scope>NUCLEOTIDE SEQUENCE [LARGE SCALE GENOMIC DNA]</scope>
    <source>
        <strain evidence="3 4">NRRL B-24470</strain>
    </source>
</reference>
<dbReference type="PATRIC" id="fig|1386089.3.peg.1723"/>
<dbReference type="InterPro" id="IPR036188">
    <property type="entry name" value="FAD/NAD-bd_sf"/>
</dbReference>
<evidence type="ECO:0000313" key="4">
    <source>
        <dbReference type="Proteomes" id="UP000019489"/>
    </source>
</evidence>
<dbReference type="Gene3D" id="3.50.50.60">
    <property type="entry name" value="FAD/NAD(P)-binding domain"/>
    <property type="match status" value="1"/>
</dbReference>
<proteinExistence type="predicted"/>
<dbReference type="GO" id="GO:0071949">
    <property type="term" value="F:FAD binding"/>
    <property type="evidence" value="ECO:0007669"/>
    <property type="project" value="InterPro"/>
</dbReference>
<dbReference type="InterPro" id="IPR002938">
    <property type="entry name" value="FAD-bd"/>
</dbReference>
<keyword evidence="4" id="KW-1185">Reference proteome</keyword>
<comment type="caution">
    <text evidence="3">The sequence shown here is derived from an EMBL/GenBank/DDBJ whole genome shotgun (WGS) entry which is preliminary data.</text>
</comment>
<name>W9G7E0_9MICO</name>
<dbReference type="Pfam" id="PF01494">
    <property type="entry name" value="FAD_binding_3"/>
    <property type="match status" value="1"/>
</dbReference>
<dbReference type="Proteomes" id="UP000019489">
    <property type="component" value="Unassembled WGS sequence"/>
</dbReference>
<organism evidence="3 4">
    <name type="scientific">Intrasporangium oryzae NRRL B-24470</name>
    <dbReference type="NCBI Taxonomy" id="1386089"/>
    <lineage>
        <taxon>Bacteria</taxon>
        <taxon>Bacillati</taxon>
        <taxon>Actinomycetota</taxon>
        <taxon>Actinomycetes</taxon>
        <taxon>Micrococcales</taxon>
        <taxon>Intrasporangiaceae</taxon>
        <taxon>Intrasporangium</taxon>
    </lineage>
</organism>